<comment type="caution">
    <text evidence="1">The sequence shown here is derived from an EMBL/GenBank/DDBJ whole genome shotgun (WGS) entry which is preliminary data.</text>
</comment>
<dbReference type="Proteomes" id="UP000075615">
    <property type="component" value="Unassembled WGS sequence"/>
</dbReference>
<dbReference type="RefSeq" id="WP_068415321.1">
    <property type="nucleotide sequence ID" value="NZ_LRDB01000014.1"/>
</dbReference>
<evidence type="ECO:0000313" key="2">
    <source>
        <dbReference type="Proteomes" id="UP000075615"/>
    </source>
</evidence>
<gene>
    <name evidence="1" type="ORF">AWN68_18240</name>
</gene>
<dbReference type="AlphaFoldDB" id="A0A150XEN8"/>
<evidence type="ECO:0000313" key="1">
    <source>
        <dbReference type="EMBL" id="KYG77173.1"/>
    </source>
</evidence>
<reference evidence="1 2" key="1">
    <citation type="submission" date="2016-01" db="EMBL/GenBank/DDBJ databases">
        <title>Genome sequencing of Roseivirga echinicomitans KMM 6058.</title>
        <authorList>
            <person name="Selvaratnam C."/>
            <person name="Thevarajoo S."/>
            <person name="Goh K.M."/>
            <person name="Ee R."/>
            <person name="Chan K.-G."/>
            <person name="Chong C.S."/>
        </authorList>
    </citation>
    <scope>NUCLEOTIDE SEQUENCE [LARGE SCALE GENOMIC DNA]</scope>
    <source>
        <strain evidence="1 2">KMM 6058</strain>
    </source>
</reference>
<keyword evidence="2" id="KW-1185">Reference proteome</keyword>
<sequence>MYEERGYNREWSENEIERLIGDSLNTFWEKRVEEQFFNVAVKFDELEAENIKLQDEISFIKDELDYSVTSLSDTIKEVSESQEKRIKNKIGTGINSSLTLGQLAILIKELKGLDVFRNTNEKIGEGSNLITNVGAESMRIALGMERPSSDREVKLSDEDYYENLNQVRVTIQKVVDSLIKDMKELENKIPLEKKVKI</sequence>
<organism evidence="1 2">
    <name type="scientific">Roseivirga echinicomitans</name>
    <dbReference type="NCBI Taxonomy" id="296218"/>
    <lineage>
        <taxon>Bacteria</taxon>
        <taxon>Pseudomonadati</taxon>
        <taxon>Bacteroidota</taxon>
        <taxon>Cytophagia</taxon>
        <taxon>Cytophagales</taxon>
        <taxon>Roseivirgaceae</taxon>
        <taxon>Roseivirga</taxon>
    </lineage>
</organism>
<protein>
    <submittedName>
        <fullName evidence="1">Uncharacterized protein</fullName>
    </submittedName>
</protein>
<accession>A0A150XEN8</accession>
<dbReference type="STRING" id="296218.AWN68_18240"/>
<name>A0A150XEN8_9BACT</name>
<proteinExistence type="predicted"/>
<dbReference type="EMBL" id="LRDB01000014">
    <property type="protein sequence ID" value="KYG77173.1"/>
    <property type="molecule type" value="Genomic_DNA"/>
</dbReference>